<organism evidence="1 2">
    <name type="scientific">Cupriavidus pauculus</name>
    <dbReference type="NCBI Taxonomy" id="82633"/>
    <lineage>
        <taxon>Bacteria</taxon>
        <taxon>Pseudomonadati</taxon>
        <taxon>Pseudomonadota</taxon>
        <taxon>Betaproteobacteria</taxon>
        <taxon>Burkholderiales</taxon>
        <taxon>Burkholderiaceae</taxon>
        <taxon>Cupriavidus</taxon>
    </lineage>
</organism>
<name>A0A2N5C4N6_9BURK</name>
<comment type="caution">
    <text evidence="1">The sequence shown here is derived from an EMBL/GenBank/DDBJ whole genome shotgun (WGS) entry which is preliminary data.</text>
</comment>
<reference evidence="1 2" key="1">
    <citation type="submission" date="2017-12" db="EMBL/GenBank/DDBJ databases">
        <title>Genome sequence of the active heterotrophic nitrifier-denitrifier, Cupriavidus pauculus UM1.</title>
        <authorList>
            <person name="Putonti C."/>
            <person name="Castignetti D."/>
        </authorList>
    </citation>
    <scope>NUCLEOTIDE SEQUENCE [LARGE SCALE GENOMIC DNA]</scope>
    <source>
        <strain evidence="1 2">UM1</strain>
    </source>
</reference>
<dbReference type="RefSeq" id="WP_101684706.1">
    <property type="nucleotide sequence ID" value="NZ_PJRP01000019.1"/>
</dbReference>
<dbReference type="AlphaFoldDB" id="A0A2N5C4N6"/>
<evidence type="ECO:0000313" key="1">
    <source>
        <dbReference type="EMBL" id="PLP97179.1"/>
    </source>
</evidence>
<evidence type="ECO:0000313" key="2">
    <source>
        <dbReference type="Proteomes" id="UP000234341"/>
    </source>
</evidence>
<gene>
    <name evidence="1" type="ORF">CYJ10_28055</name>
</gene>
<accession>A0A2N5C4N6</accession>
<dbReference type="Proteomes" id="UP000234341">
    <property type="component" value="Unassembled WGS sequence"/>
</dbReference>
<protein>
    <submittedName>
        <fullName evidence="1">Uncharacterized protein</fullName>
    </submittedName>
</protein>
<sequence length="114" mass="12284">MPDFRLPLSGDVIQSINPWNWFVRTVGGQFGLININLGRSTNPELEARILDEVGSYGAQLGKIGDALGVLLAHVDRSKLSEVEACKIKEFEAQLAEVARVKARRAALPGTPSAG</sequence>
<dbReference type="STRING" id="82633.GCA_000974605_01136"/>
<dbReference type="OrthoDB" id="8451820at2"/>
<proteinExistence type="predicted"/>
<dbReference type="EMBL" id="PJRP01000019">
    <property type="protein sequence ID" value="PLP97179.1"/>
    <property type="molecule type" value="Genomic_DNA"/>
</dbReference>